<name>A0A9W9Y6G6_9EURO</name>
<protein>
    <recommendedName>
        <fullName evidence="4">Nucleotide-diphospho-sugar transferase</fullName>
    </recommendedName>
</protein>
<dbReference type="AlphaFoldDB" id="A0A9W9Y6G6"/>
<reference evidence="2" key="2">
    <citation type="journal article" date="2023" name="IMA Fungus">
        <title>Comparative genomic study of the Penicillium genus elucidates a diverse pangenome and 15 lateral gene transfer events.</title>
        <authorList>
            <person name="Petersen C."/>
            <person name="Sorensen T."/>
            <person name="Nielsen M.R."/>
            <person name="Sondergaard T.E."/>
            <person name="Sorensen J.L."/>
            <person name="Fitzpatrick D.A."/>
            <person name="Frisvad J.C."/>
            <person name="Nielsen K.L."/>
        </authorList>
    </citation>
    <scope>NUCLEOTIDE SEQUENCE</scope>
    <source>
        <strain evidence="2">IBT 29495</strain>
    </source>
</reference>
<evidence type="ECO:0000256" key="1">
    <source>
        <dbReference type="SAM" id="MobiDB-lite"/>
    </source>
</evidence>
<dbReference type="InterPro" id="IPR029044">
    <property type="entry name" value="Nucleotide-diphossugar_trans"/>
</dbReference>
<feature type="compositionally biased region" description="Basic and acidic residues" evidence="1">
    <location>
        <begin position="233"/>
        <end position="247"/>
    </location>
</feature>
<comment type="caution">
    <text evidence="2">The sequence shown here is derived from an EMBL/GenBank/DDBJ whole genome shotgun (WGS) entry which is preliminary data.</text>
</comment>
<accession>A0A9W9Y6G6</accession>
<dbReference type="PANTHER" id="PTHR11183">
    <property type="entry name" value="GLYCOGENIN SUBFAMILY MEMBER"/>
    <property type="match status" value="1"/>
</dbReference>
<evidence type="ECO:0008006" key="4">
    <source>
        <dbReference type="Google" id="ProtNLM"/>
    </source>
</evidence>
<dbReference type="InterPro" id="IPR050587">
    <property type="entry name" value="GNT1/Glycosyltrans_8"/>
</dbReference>
<reference evidence="2" key="1">
    <citation type="submission" date="2022-12" db="EMBL/GenBank/DDBJ databases">
        <authorList>
            <person name="Petersen C."/>
        </authorList>
    </citation>
    <scope>NUCLEOTIDE SEQUENCE</scope>
    <source>
        <strain evidence="2">IBT 29495</strain>
    </source>
</reference>
<dbReference type="Gene3D" id="3.90.550.10">
    <property type="entry name" value="Spore Coat Polysaccharide Biosynthesis Protein SpsA, Chain A"/>
    <property type="match status" value="1"/>
</dbReference>
<keyword evidence="3" id="KW-1185">Reference proteome</keyword>
<gene>
    <name evidence="2" type="ORF">N7463_000706</name>
</gene>
<evidence type="ECO:0000313" key="2">
    <source>
        <dbReference type="EMBL" id="KAJ5520253.1"/>
    </source>
</evidence>
<evidence type="ECO:0000313" key="3">
    <source>
        <dbReference type="Proteomes" id="UP001149954"/>
    </source>
</evidence>
<dbReference type="SUPFAM" id="SSF53448">
    <property type="entry name" value="Nucleotide-diphospho-sugar transferases"/>
    <property type="match status" value="1"/>
</dbReference>
<dbReference type="EMBL" id="JAPWDS010000001">
    <property type="protein sequence ID" value="KAJ5520253.1"/>
    <property type="molecule type" value="Genomic_DNA"/>
</dbReference>
<feature type="region of interest" description="Disordered" evidence="1">
    <location>
        <begin position="214"/>
        <end position="247"/>
    </location>
</feature>
<dbReference type="OrthoDB" id="2014201at2759"/>
<feature type="compositionally biased region" description="Basic residues" evidence="1">
    <location>
        <begin position="220"/>
        <end position="232"/>
    </location>
</feature>
<sequence>MRQKSDDYDHHHLCHVQQLPPYPRDNRHLYPSENGRDTVEPQLCYLQQAQSPKDTVHCYLCPHFRGQDPNLKMNNAETSLCVQHHRVCWYNQHEGKCIRHQSRLRPPESSEHEEHNYHAGHAQGIHSNEQKHHTPTVKHFNPKGSNASFDRIHHHAAPPYRGTRAGVTVCKSHEEGRGSNMKAVRFEEDDRMPEYAETHDSNCHIHHTPPLVEDQCYSHRNPHHRNPHHRQSQSRESRTCRSTDDSKPPRYAFATVLTAGNDLESPDIEEPYLQAARLLTFQLLRNPRTRNRIDNVPFLILVTPDISQQHRDILSREGATVVPVESLDYDWGSSQHWDTVLAKLNLWKLEEYDKIAFLNVDSVIFRPIYDIFEDPATAIRAVTNPTGKMPKDYMIAAPQDTQVNLNTQPVSGQEIYQKSHMDNGFFILHPSKDLYNYYVSLHHILDTDGSVRHEQNLLNYAHRADGPMPWQTLGSEWNVKDATQSDYEMGLKSINHGWWRPIADDFVGDRIAMSMDEMVAYLNH</sequence>
<organism evidence="2 3">
    <name type="scientific">Penicillium fimorum</name>
    <dbReference type="NCBI Taxonomy" id="1882269"/>
    <lineage>
        <taxon>Eukaryota</taxon>
        <taxon>Fungi</taxon>
        <taxon>Dikarya</taxon>
        <taxon>Ascomycota</taxon>
        <taxon>Pezizomycotina</taxon>
        <taxon>Eurotiomycetes</taxon>
        <taxon>Eurotiomycetidae</taxon>
        <taxon>Eurotiales</taxon>
        <taxon>Aspergillaceae</taxon>
        <taxon>Penicillium</taxon>
    </lineage>
</organism>
<proteinExistence type="predicted"/>
<dbReference type="Proteomes" id="UP001149954">
    <property type="component" value="Unassembled WGS sequence"/>
</dbReference>
<feature type="region of interest" description="Disordered" evidence="1">
    <location>
        <begin position="124"/>
        <end position="147"/>
    </location>
</feature>